<evidence type="ECO:0000259" key="2">
    <source>
        <dbReference type="Pfam" id="PF01337"/>
    </source>
</evidence>
<proteinExistence type="inferred from homology"/>
<keyword evidence="4" id="KW-1185">Reference proteome</keyword>
<accession>A0ABT1HU28</accession>
<feature type="domain" description="Barstar (barnase inhibitor)" evidence="2">
    <location>
        <begin position="11"/>
        <end position="52"/>
    </location>
</feature>
<reference evidence="3 4" key="1">
    <citation type="submission" date="2022-06" db="EMBL/GenBank/DDBJ databases">
        <title>Genomic Encyclopedia of Archaeal and Bacterial Type Strains, Phase II (KMG-II): from individual species to whole genera.</title>
        <authorList>
            <person name="Goeker M."/>
        </authorList>
    </citation>
    <scope>NUCLEOTIDE SEQUENCE [LARGE SCALE GENOMIC DNA]</scope>
    <source>
        <strain evidence="3 4">DSM 40477</strain>
    </source>
</reference>
<comment type="similarity">
    <text evidence="1">Belongs to the barstar family.</text>
</comment>
<evidence type="ECO:0000313" key="3">
    <source>
        <dbReference type="EMBL" id="MCP2258998.1"/>
    </source>
</evidence>
<dbReference type="Proteomes" id="UP001205311">
    <property type="component" value="Unassembled WGS sequence"/>
</dbReference>
<dbReference type="InterPro" id="IPR000468">
    <property type="entry name" value="Barstar"/>
</dbReference>
<sequence>MREKDSFGGVYQMDGRNITVRGGLYCAPGETLRGPGGYFGSTLDAFKDCLSGGSG</sequence>
<organism evidence="3 4">
    <name type="scientific">Streptoalloteichus tenebrarius (strain ATCC 17920 / DSM 40477 / JCM 4838 / CBS 697.72 / NBRC 16177 / NCIMB 11028 / NRRL B-12390 / A12253. 1 / ISP 5477)</name>
    <name type="common">Streptomyces tenebrarius</name>
    <dbReference type="NCBI Taxonomy" id="1933"/>
    <lineage>
        <taxon>Bacteria</taxon>
        <taxon>Bacillati</taxon>
        <taxon>Actinomycetota</taxon>
        <taxon>Actinomycetes</taxon>
        <taxon>Pseudonocardiales</taxon>
        <taxon>Pseudonocardiaceae</taxon>
        <taxon>Streptoalloteichus</taxon>
    </lineage>
</organism>
<protein>
    <submittedName>
        <fullName evidence="3">Barstar (Barnase inhibitor)</fullName>
    </submittedName>
</protein>
<dbReference type="SUPFAM" id="SSF52038">
    <property type="entry name" value="Barstar-related"/>
    <property type="match status" value="1"/>
</dbReference>
<comment type="caution">
    <text evidence="3">The sequence shown here is derived from an EMBL/GenBank/DDBJ whole genome shotgun (WGS) entry which is preliminary data.</text>
</comment>
<dbReference type="Gene3D" id="3.30.370.10">
    <property type="entry name" value="Barstar-like"/>
    <property type="match status" value="1"/>
</dbReference>
<evidence type="ECO:0000256" key="1">
    <source>
        <dbReference type="ARBA" id="ARBA00006845"/>
    </source>
</evidence>
<gene>
    <name evidence="3" type="ORF">LX15_002697</name>
</gene>
<dbReference type="InterPro" id="IPR035905">
    <property type="entry name" value="Barstar-like_sf"/>
</dbReference>
<evidence type="ECO:0000313" key="4">
    <source>
        <dbReference type="Proteomes" id="UP001205311"/>
    </source>
</evidence>
<dbReference type="Pfam" id="PF01337">
    <property type="entry name" value="Barstar"/>
    <property type="match status" value="1"/>
</dbReference>
<dbReference type="EMBL" id="JAMTCP010000012">
    <property type="protein sequence ID" value="MCP2258998.1"/>
    <property type="molecule type" value="Genomic_DNA"/>
</dbReference>
<name>A0ABT1HU28_STRSD</name>